<sequence>MRFIQKWPPKFVKVLPHGVGISNPNITQNEPSKLSILIIIATSLIVLFLGLCTTHPFSARSSRSSSCVPTRRIRQSSIDSDGISQSHLNDMDIQTAPHGGFLTSSEPHFQVILVTREQGNSSFQSVFGYGFSEECSMYISGDDHMTCNELYPGRYAAECDDGYYYDESSYTRKCVYDSAKKCPLYVSGHHMCVLSTDEDSSPSLGCRSAWYGDDCDQLYSVHIPDKLFREKVCRAVGYGEMLCDVAEFEMAGIRNIGMHILSIGNPLCRLESDDTYWSFIRLVFPMHNSASKGHYDYGKEKNYLPNSCPLNEKPGETPYNCDPNIKSECPSIVLNEVYNSVDGVNKKQCAFIAKEGINGECYTVHDDNIRAFLSEPSNGCLSSSDIETNGVISVATLRSSLRCSSLNLSTIARSMGLSSVNDITTLQGLEYAQGTDSSNNPVGLTTLNIDGYDLSGDVNPNAEYDKLVVQILAKAVTNSNFYGNIDSGLRSLSASGCGLSVISDVLDLTPIVEGDDVTQPFKLTSLDLSNNSISDVSILITSSMFPSDTLTSLNISGNSICDIDNVVSTLQSYFTNLSSIASHDQSTCPCSDSEFGTDVSFSAHKTCRQRSDGEFQVECWHGYFLDKNTNNCVKACPIGYMLDISDATGESCVKNNHVTVDNAVRCQVCERKDDVVAVYDSNSSSVLCGSPCASGWYGEDCSSEYSISRVSINSIIIVTISGLIIGGGCAIRSKMRKKDDGDARGHVSDGIVPPVSALSLTHADDDISVSDTDSHSHSHSHSRSHSRSSSSNSPSSPHLPPSSSFHGPKSESKPMISSSSVASSSVPSLHGLHKEGKYSVPKETKQKKHKPKHDLLSHTLTSASTLTSQCIIGSGGFGEVLLVLIDVTGIPFPCVLKKMLRIADEKVVQKCWEEFKVQLKLFKKFNNPKCVNRIP</sequence>
<feature type="binding site" evidence="1">
    <location>
        <position position="897"/>
    </location>
    <ligand>
        <name>ATP</name>
        <dbReference type="ChEBI" id="CHEBI:30616"/>
    </ligand>
</feature>
<evidence type="ECO:0000256" key="3">
    <source>
        <dbReference type="SAM" id="Phobius"/>
    </source>
</evidence>
<organism evidence="4 5">
    <name type="scientific">Aduncisulcus paluster</name>
    <dbReference type="NCBI Taxonomy" id="2918883"/>
    <lineage>
        <taxon>Eukaryota</taxon>
        <taxon>Metamonada</taxon>
        <taxon>Carpediemonas-like organisms</taxon>
        <taxon>Aduncisulcus</taxon>
    </lineage>
</organism>
<dbReference type="PROSITE" id="PS00107">
    <property type="entry name" value="PROTEIN_KINASE_ATP"/>
    <property type="match status" value="1"/>
</dbReference>
<keyword evidence="3" id="KW-1133">Transmembrane helix</keyword>
<keyword evidence="1" id="KW-0067">ATP-binding</keyword>
<accession>A0ABQ5L0V7</accession>
<name>A0ABQ5L0V7_9EUKA</name>
<evidence type="ECO:0000256" key="2">
    <source>
        <dbReference type="SAM" id="MobiDB-lite"/>
    </source>
</evidence>
<protein>
    <submittedName>
        <fullName evidence="4">Uncharacterized protein</fullName>
    </submittedName>
</protein>
<dbReference type="InterPro" id="IPR001611">
    <property type="entry name" value="Leu-rich_rpt"/>
</dbReference>
<gene>
    <name evidence="4" type="ORF">ADUPG1_010159</name>
</gene>
<dbReference type="SUPFAM" id="SSF52058">
    <property type="entry name" value="L domain-like"/>
    <property type="match status" value="1"/>
</dbReference>
<feature type="compositionally biased region" description="Low complexity" evidence="2">
    <location>
        <begin position="813"/>
        <end position="828"/>
    </location>
</feature>
<dbReference type="Gene3D" id="3.80.10.10">
    <property type="entry name" value="Ribonuclease Inhibitor"/>
    <property type="match status" value="1"/>
</dbReference>
<dbReference type="InterPro" id="IPR017441">
    <property type="entry name" value="Protein_kinase_ATP_BS"/>
</dbReference>
<evidence type="ECO:0000313" key="4">
    <source>
        <dbReference type="EMBL" id="GKT37359.1"/>
    </source>
</evidence>
<feature type="region of interest" description="Disordered" evidence="2">
    <location>
        <begin position="766"/>
        <end position="856"/>
    </location>
</feature>
<feature type="compositionally biased region" description="Basic and acidic residues" evidence="2">
    <location>
        <begin position="832"/>
        <end position="844"/>
    </location>
</feature>
<dbReference type="PROSITE" id="PS51450">
    <property type="entry name" value="LRR"/>
    <property type="match status" value="2"/>
</dbReference>
<dbReference type="EMBL" id="BQXS01011460">
    <property type="protein sequence ID" value="GKT37359.1"/>
    <property type="molecule type" value="Genomic_DNA"/>
</dbReference>
<dbReference type="Proteomes" id="UP001057375">
    <property type="component" value="Unassembled WGS sequence"/>
</dbReference>
<feature type="transmembrane region" description="Helical" evidence="3">
    <location>
        <begin position="34"/>
        <end position="57"/>
    </location>
</feature>
<comment type="caution">
    <text evidence="4">The sequence shown here is derived from an EMBL/GenBank/DDBJ whole genome shotgun (WGS) entry which is preliminary data.</text>
</comment>
<keyword evidence="1" id="KW-0547">Nucleotide-binding</keyword>
<evidence type="ECO:0000256" key="1">
    <source>
        <dbReference type="PROSITE-ProRule" id="PRU10141"/>
    </source>
</evidence>
<reference evidence="4" key="1">
    <citation type="submission" date="2022-03" db="EMBL/GenBank/DDBJ databases">
        <title>Draft genome sequence of Aduncisulcus paluster, a free-living microaerophilic Fornicata.</title>
        <authorList>
            <person name="Yuyama I."/>
            <person name="Kume K."/>
            <person name="Tamura T."/>
            <person name="Inagaki Y."/>
            <person name="Hashimoto T."/>
        </authorList>
    </citation>
    <scope>NUCLEOTIDE SEQUENCE</scope>
    <source>
        <strain evidence="4">NY0171</strain>
    </source>
</reference>
<proteinExistence type="predicted"/>
<keyword evidence="5" id="KW-1185">Reference proteome</keyword>
<feature type="non-terminal residue" evidence="4">
    <location>
        <position position="935"/>
    </location>
</feature>
<keyword evidence="3" id="KW-0472">Membrane</keyword>
<feature type="compositionally biased region" description="Low complexity" evidence="2">
    <location>
        <begin position="787"/>
        <end position="804"/>
    </location>
</feature>
<feature type="compositionally biased region" description="Basic residues" evidence="2">
    <location>
        <begin position="777"/>
        <end position="786"/>
    </location>
</feature>
<dbReference type="InterPro" id="IPR032675">
    <property type="entry name" value="LRR_dom_sf"/>
</dbReference>
<keyword evidence="3" id="KW-0812">Transmembrane</keyword>
<evidence type="ECO:0000313" key="5">
    <source>
        <dbReference type="Proteomes" id="UP001057375"/>
    </source>
</evidence>